<proteinExistence type="predicted"/>
<feature type="transmembrane region" description="Helical" evidence="1">
    <location>
        <begin position="12"/>
        <end position="38"/>
    </location>
</feature>
<evidence type="ECO:0000256" key="1">
    <source>
        <dbReference type="SAM" id="Phobius"/>
    </source>
</evidence>
<keyword evidence="1" id="KW-0472">Membrane</keyword>
<dbReference type="STRING" id="216942.SLITO_v1c09260"/>
<evidence type="ECO:0008006" key="4">
    <source>
        <dbReference type="Google" id="ProtNLM"/>
    </source>
</evidence>
<dbReference type="RefSeq" id="WP_075058625.1">
    <property type="nucleotide sequence ID" value="NZ_CP012357.1"/>
</dbReference>
<gene>
    <name evidence="2" type="ORF">SLITO_v1c09260</name>
</gene>
<dbReference type="PATRIC" id="fig|216942.3.peg.942"/>
<reference evidence="2 3" key="1">
    <citation type="journal article" date="2015" name="Genome Announc.">
        <title>Complete Genome Sequence of Spiroplasma litorale TN-1T (DSM 21781), a Bacterium Isolated from a Green-Eyed Horsefly (Tabanus nigrovittatus).</title>
        <authorList>
            <person name="Lo W.S."/>
            <person name="Lai Y.C."/>
            <person name="Lien Y.W."/>
            <person name="Wang T.H."/>
            <person name="Kuo C.H."/>
        </authorList>
    </citation>
    <scope>NUCLEOTIDE SEQUENCE [LARGE SCALE GENOMIC DNA]</scope>
    <source>
        <strain evidence="2 3">TN-1</strain>
    </source>
</reference>
<dbReference type="KEGG" id="sll:SLITO_v1c09260"/>
<evidence type="ECO:0000313" key="2">
    <source>
        <dbReference type="EMBL" id="AKX34537.1"/>
    </source>
</evidence>
<accession>A0A0K1W360</accession>
<keyword evidence="3" id="KW-1185">Reference proteome</keyword>
<feature type="transmembrane region" description="Helical" evidence="1">
    <location>
        <begin position="99"/>
        <end position="121"/>
    </location>
</feature>
<dbReference type="AlphaFoldDB" id="A0A0K1W360"/>
<keyword evidence="1" id="KW-0812">Transmembrane</keyword>
<name>A0A0K1W360_9MOLU</name>
<dbReference type="Proteomes" id="UP000067476">
    <property type="component" value="Chromosome"/>
</dbReference>
<protein>
    <recommendedName>
        <fullName evidence="4">Transmembrane protein</fullName>
    </recommendedName>
</protein>
<feature type="transmembrane region" description="Helical" evidence="1">
    <location>
        <begin position="162"/>
        <end position="180"/>
    </location>
</feature>
<keyword evidence="1" id="KW-1133">Transmembrane helix</keyword>
<feature type="transmembrane region" description="Helical" evidence="1">
    <location>
        <begin position="50"/>
        <end position="68"/>
    </location>
</feature>
<feature type="transmembrane region" description="Helical" evidence="1">
    <location>
        <begin position="127"/>
        <end position="146"/>
    </location>
</feature>
<dbReference type="EMBL" id="CP012357">
    <property type="protein sequence ID" value="AKX34537.1"/>
    <property type="molecule type" value="Genomic_DNA"/>
</dbReference>
<sequence>MIDILDVSLITTILLLFILGCSYLISFITLIIFIIYHFKINSYINMKLHIIRGIFGWFNLAIIPALIIENIHILKKQKQNNTYLNDILCSKYQIDAQIYLLYLGSILKYVYAINLFIFNSWSRDQLVYLFILLYINIIISIVYVLYNMQQYNNLINNKYKKIIYLTMLFSLINLILYHIIPHKIIMNIEI</sequence>
<evidence type="ECO:0000313" key="3">
    <source>
        <dbReference type="Proteomes" id="UP000067476"/>
    </source>
</evidence>
<organism evidence="2 3">
    <name type="scientific">Spiroplasma litorale</name>
    <dbReference type="NCBI Taxonomy" id="216942"/>
    <lineage>
        <taxon>Bacteria</taxon>
        <taxon>Bacillati</taxon>
        <taxon>Mycoplasmatota</taxon>
        <taxon>Mollicutes</taxon>
        <taxon>Entomoplasmatales</taxon>
        <taxon>Spiroplasmataceae</taxon>
        <taxon>Spiroplasma</taxon>
    </lineage>
</organism>